<reference evidence="3 4" key="1">
    <citation type="submission" date="2017-07" db="EMBL/GenBank/DDBJ databases">
        <title>Genome Sequence of Arenibacter algicola Strain SMS7 Isolated from a culture of the Diatom Skeletonema marinoi.</title>
        <authorList>
            <person name="Topel M."/>
            <person name="Pinder M.I.M."/>
            <person name="Johansson O.N."/>
            <person name="Kourtchenko O."/>
            <person name="Godhe A."/>
            <person name="Clarke A.K."/>
        </authorList>
    </citation>
    <scope>NUCLEOTIDE SEQUENCE [LARGE SCALE GENOMIC DNA]</scope>
    <source>
        <strain evidence="3 4">SMS7</strain>
    </source>
</reference>
<evidence type="ECO:0000313" key="4">
    <source>
        <dbReference type="Proteomes" id="UP000204551"/>
    </source>
</evidence>
<dbReference type="GO" id="GO:0000155">
    <property type="term" value="F:phosphorelay sensor kinase activity"/>
    <property type="evidence" value="ECO:0007669"/>
    <property type="project" value="InterPro"/>
</dbReference>
<evidence type="ECO:0000259" key="2">
    <source>
        <dbReference type="Pfam" id="PF06580"/>
    </source>
</evidence>
<feature type="domain" description="Signal transduction histidine kinase internal region" evidence="2">
    <location>
        <begin position="170"/>
        <end position="248"/>
    </location>
</feature>
<keyword evidence="3" id="KW-0418">Kinase</keyword>
<dbReference type="EC" id="2.7.13.3" evidence="3"/>
<evidence type="ECO:0000313" key="3">
    <source>
        <dbReference type="EMBL" id="ASO06389.1"/>
    </source>
</evidence>
<feature type="transmembrane region" description="Helical" evidence="1">
    <location>
        <begin position="29"/>
        <end position="46"/>
    </location>
</feature>
<dbReference type="Pfam" id="PF06580">
    <property type="entry name" value="His_kinase"/>
    <property type="match status" value="1"/>
</dbReference>
<dbReference type="AlphaFoldDB" id="A0A221UYE9"/>
<feature type="transmembrane region" description="Helical" evidence="1">
    <location>
        <begin position="88"/>
        <end position="109"/>
    </location>
</feature>
<dbReference type="InterPro" id="IPR036890">
    <property type="entry name" value="HATPase_C_sf"/>
</dbReference>
<evidence type="ECO:0000256" key="1">
    <source>
        <dbReference type="SAM" id="Phobius"/>
    </source>
</evidence>
<dbReference type="PANTHER" id="PTHR34220">
    <property type="entry name" value="SENSOR HISTIDINE KINASE YPDA"/>
    <property type="match status" value="1"/>
</dbReference>
<feature type="transmembrane region" description="Helical" evidence="1">
    <location>
        <begin position="58"/>
        <end position="76"/>
    </location>
</feature>
<keyword evidence="1" id="KW-1133">Transmembrane helix</keyword>
<dbReference type="Gene3D" id="3.30.565.10">
    <property type="entry name" value="Histidine kinase-like ATPase, C-terminal domain"/>
    <property type="match status" value="1"/>
</dbReference>
<name>A0A221UYE9_9FLAO</name>
<dbReference type="KEGG" id="aalg:AREALGSMS7_02956"/>
<dbReference type="STRING" id="616991.GCA_000733925_01327"/>
<dbReference type="RefSeq" id="WP_093978884.1">
    <property type="nucleotide sequence ID" value="NZ_CP022515.1"/>
</dbReference>
<feature type="transmembrane region" description="Helical" evidence="1">
    <location>
        <begin position="129"/>
        <end position="151"/>
    </location>
</feature>
<accession>A0A221UYE9</accession>
<keyword evidence="1" id="KW-0472">Membrane</keyword>
<keyword evidence="3" id="KW-0808">Transferase</keyword>
<protein>
    <submittedName>
        <fullName evidence="3">Sensor histidine kinase YehU</fullName>
        <ecNumber evidence="3">2.7.13.3</ecNumber>
    </submittedName>
</protein>
<dbReference type="Proteomes" id="UP000204551">
    <property type="component" value="Chromosome"/>
</dbReference>
<keyword evidence="1" id="KW-0812">Transmembrane</keyword>
<dbReference type="EMBL" id="CP022515">
    <property type="protein sequence ID" value="ASO06389.1"/>
    <property type="molecule type" value="Genomic_DNA"/>
</dbReference>
<sequence length="363" mass="42340">MLIPIKTLNHKLLGRNSSGDFNINYRHHIIFWAVYILFNIFRWGNLHQDFVYSIKTNLLGFPIHMALAYFNIYFLMPKFVYTKRYITYSFLLLASLFAGLLIKFNLTYYLVSNNVMPEAGDVESLTLNYAIVTMLGELYVMSFVTAIKITVDWLNENSKLHELEKRQLTTELKFLRSQVSPHFFFNTLNNIYSLTLEKSDRAPQVVLRLSELMRYLLYATDKPYQDLTKEIECIQNYIDLERIRFDNTLKIDMNISGDIEGKGIAPMLLMPFIENSFKHGASKNIGKMYIKINLEVIDDVLNFEISNNIPQNKSRNPINPEVGGIGLSNVKKRLELGYEPKDYNLSIFEKDKMFNVILKLKVK</sequence>
<dbReference type="GO" id="GO:0016020">
    <property type="term" value="C:membrane"/>
    <property type="evidence" value="ECO:0007669"/>
    <property type="project" value="InterPro"/>
</dbReference>
<dbReference type="InterPro" id="IPR010559">
    <property type="entry name" value="Sig_transdc_His_kin_internal"/>
</dbReference>
<dbReference type="InterPro" id="IPR050640">
    <property type="entry name" value="Bact_2-comp_sensor_kinase"/>
</dbReference>
<gene>
    <name evidence="3" type="ORF">AREALGSMS7_02956</name>
</gene>
<organism evidence="3 4">
    <name type="scientific">Arenibacter algicola</name>
    <dbReference type="NCBI Taxonomy" id="616991"/>
    <lineage>
        <taxon>Bacteria</taxon>
        <taxon>Pseudomonadati</taxon>
        <taxon>Bacteroidota</taxon>
        <taxon>Flavobacteriia</taxon>
        <taxon>Flavobacteriales</taxon>
        <taxon>Flavobacteriaceae</taxon>
        <taxon>Arenibacter</taxon>
    </lineage>
</organism>
<dbReference type="eggNOG" id="COG2972">
    <property type="taxonomic scope" value="Bacteria"/>
</dbReference>
<proteinExistence type="predicted"/>
<dbReference type="PANTHER" id="PTHR34220:SF7">
    <property type="entry name" value="SENSOR HISTIDINE KINASE YPDA"/>
    <property type="match status" value="1"/>
</dbReference>